<organism evidence="2 3">
    <name type="scientific">Characodon lateralis</name>
    <dbReference type="NCBI Taxonomy" id="208331"/>
    <lineage>
        <taxon>Eukaryota</taxon>
        <taxon>Metazoa</taxon>
        <taxon>Chordata</taxon>
        <taxon>Craniata</taxon>
        <taxon>Vertebrata</taxon>
        <taxon>Euteleostomi</taxon>
        <taxon>Actinopterygii</taxon>
        <taxon>Neopterygii</taxon>
        <taxon>Teleostei</taxon>
        <taxon>Neoteleostei</taxon>
        <taxon>Acanthomorphata</taxon>
        <taxon>Ovalentaria</taxon>
        <taxon>Atherinomorphae</taxon>
        <taxon>Cyprinodontiformes</taxon>
        <taxon>Goodeidae</taxon>
        <taxon>Characodon</taxon>
    </lineage>
</organism>
<evidence type="ECO:0000313" key="2">
    <source>
        <dbReference type="EMBL" id="MED6279173.1"/>
    </source>
</evidence>
<keyword evidence="3" id="KW-1185">Reference proteome</keyword>
<sequence length="103" mass="11554">MQSKCRAISTENEEKEQEKKRGNKSKFKAGAEVREGKSSSSYICWVEFPFQVLLSSSSLSSSVRSLQILPSFLKSLGRISRFCLEGISLNRCTEAKVWTIAIT</sequence>
<accession>A0ABU7DVV2</accession>
<evidence type="ECO:0000313" key="3">
    <source>
        <dbReference type="Proteomes" id="UP001352852"/>
    </source>
</evidence>
<evidence type="ECO:0000256" key="1">
    <source>
        <dbReference type="SAM" id="MobiDB-lite"/>
    </source>
</evidence>
<reference evidence="2 3" key="1">
    <citation type="submission" date="2021-06" db="EMBL/GenBank/DDBJ databases">
        <authorList>
            <person name="Palmer J.M."/>
        </authorList>
    </citation>
    <scope>NUCLEOTIDE SEQUENCE [LARGE SCALE GENOMIC DNA]</scope>
    <source>
        <strain evidence="2 3">CL_MEX2019</strain>
        <tissue evidence="2">Muscle</tissue>
    </source>
</reference>
<dbReference type="Proteomes" id="UP001352852">
    <property type="component" value="Unassembled WGS sequence"/>
</dbReference>
<feature type="region of interest" description="Disordered" evidence="1">
    <location>
        <begin position="1"/>
        <end position="31"/>
    </location>
</feature>
<name>A0ABU7DVV2_9TELE</name>
<proteinExistence type="predicted"/>
<dbReference type="EMBL" id="JAHUTJ010038098">
    <property type="protein sequence ID" value="MED6279173.1"/>
    <property type="molecule type" value="Genomic_DNA"/>
</dbReference>
<protein>
    <submittedName>
        <fullName evidence="2">Uncharacterized protein</fullName>
    </submittedName>
</protein>
<comment type="caution">
    <text evidence="2">The sequence shown here is derived from an EMBL/GenBank/DDBJ whole genome shotgun (WGS) entry which is preliminary data.</text>
</comment>
<gene>
    <name evidence="2" type="ORF">CHARACLAT_031797</name>
</gene>